<proteinExistence type="predicted"/>
<accession>A0ABT1X9B5</accession>
<sequence length="470" mass="49816">MSSTAGSGRDAAIARATAEFDSGAFRERLAALIAIPSTSQDPAAAAECQRYLEEGIQPWVARLGFTSSIHANPEPDCGPILIAERIEDPSRPTVLLYGHGDTVRGLEDQWSDGIKPWAVTEKDGLWYGRGTADNKGQHIINLAALEAVLAERGGVLGANVKLVLEMSEELGSKGLRPFVEAHKEELAADALIASDGPRVEPALPTIAAGSRGSFMFDLVVKLRNGGVHSGHWGGLTTDPAILLSHAIASIADQHGKILVRDWLPGETVPANIRAALEGCPVGGGEGAATIDEGWGEPGLTPAEKIYGWASFIVLAMISGRPEAPVNAVAPDARAVCQIRYTGDSDPAKFEPALRAHLDAHGFQKVAIEKTGIRMPASRTPPDSPWVLWTKASMEKSLNTRVQVTPNASGGLPGDVFVDLLGTPLVWVPHSYNGCKQHGPDEHVIPAMMREGLAAFAGIWWDLGEPGTPAR</sequence>
<evidence type="ECO:0000256" key="2">
    <source>
        <dbReference type="ARBA" id="ARBA00022723"/>
    </source>
</evidence>
<keyword evidence="1" id="KW-0645">Protease</keyword>
<keyword evidence="3" id="KW-0378">Hydrolase</keyword>
<dbReference type="Proteomes" id="UP001524642">
    <property type="component" value="Unassembled WGS sequence"/>
</dbReference>
<dbReference type="NCBIfam" id="NF005478">
    <property type="entry name" value="PRK07079.1"/>
    <property type="match status" value="1"/>
</dbReference>
<evidence type="ECO:0000313" key="4">
    <source>
        <dbReference type="EMBL" id="MCR0984703.1"/>
    </source>
</evidence>
<comment type="caution">
    <text evidence="4">The sequence shown here is derived from an EMBL/GenBank/DDBJ whole genome shotgun (WGS) entry which is preliminary data.</text>
</comment>
<evidence type="ECO:0000256" key="1">
    <source>
        <dbReference type="ARBA" id="ARBA00022670"/>
    </source>
</evidence>
<gene>
    <name evidence="4" type="ORF">NRP21_21830</name>
</gene>
<reference evidence="4 5" key="1">
    <citation type="submission" date="2022-06" db="EMBL/GenBank/DDBJ databases">
        <title>Roseomonas CN29.</title>
        <authorList>
            <person name="Cheng Y."/>
            <person name="He X."/>
        </authorList>
    </citation>
    <scope>NUCLEOTIDE SEQUENCE [LARGE SCALE GENOMIC DNA]</scope>
    <source>
        <strain evidence="4 5">CN29</strain>
    </source>
</reference>
<dbReference type="InterPro" id="IPR051458">
    <property type="entry name" value="Cyt/Met_Dipeptidase"/>
</dbReference>
<dbReference type="PROSITE" id="PS00758">
    <property type="entry name" value="ARGE_DAPE_CPG2_1"/>
    <property type="match status" value="1"/>
</dbReference>
<dbReference type="PANTHER" id="PTHR43270">
    <property type="entry name" value="BETA-ALA-HIS DIPEPTIDASE"/>
    <property type="match status" value="1"/>
</dbReference>
<dbReference type="PANTHER" id="PTHR43270:SF12">
    <property type="entry name" value="SUCCINYL-DIAMINOPIMELATE DESUCCINYLASE"/>
    <property type="match status" value="1"/>
</dbReference>
<dbReference type="RefSeq" id="WP_257718358.1">
    <property type="nucleotide sequence ID" value="NZ_JANJOU010000023.1"/>
</dbReference>
<keyword evidence="5" id="KW-1185">Reference proteome</keyword>
<keyword evidence="2" id="KW-0479">Metal-binding</keyword>
<dbReference type="InterPro" id="IPR001261">
    <property type="entry name" value="ArgE/DapE_CS"/>
</dbReference>
<evidence type="ECO:0000256" key="3">
    <source>
        <dbReference type="ARBA" id="ARBA00022801"/>
    </source>
</evidence>
<name>A0ABT1X9B5_9PROT</name>
<evidence type="ECO:0000313" key="5">
    <source>
        <dbReference type="Proteomes" id="UP001524642"/>
    </source>
</evidence>
<organism evidence="4 5">
    <name type="scientific">Roseomonas populi</name>
    <dbReference type="NCBI Taxonomy" id="3121582"/>
    <lineage>
        <taxon>Bacteria</taxon>
        <taxon>Pseudomonadati</taxon>
        <taxon>Pseudomonadota</taxon>
        <taxon>Alphaproteobacteria</taxon>
        <taxon>Acetobacterales</taxon>
        <taxon>Roseomonadaceae</taxon>
        <taxon>Roseomonas</taxon>
    </lineage>
</organism>
<dbReference type="Gene3D" id="3.40.630.10">
    <property type="entry name" value="Zn peptidases"/>
    <property type="match status" value="1"/>
</dbReference>
<dbReference type="SUPFAM" id="SSF53187">
    <property type="entry name" value="Zn-dependent exopeptidases"/>
    <property type="match status" value="1"/>
</dbReference>
<dbReference type="Pfam" id="PF01546">
    <property type="entry name" value="Peptidase_M20"/>
    <property type="match status" value="1"/>
</dbReference>
<dbReference type="InterPro" id="IPR002933">
    <property type="entry name" value="Peptidase_M20"/>
</dbReference>
<dbReference type="Gene3D" id="3.30.70.360">
    <property type="match status" value="1"/>
</dbReference>
<protein>
    <submittedName>
        <fullName evidence="4">M20 family metallopeptidase</fullName>
    </submittedName>
</protein>
<dbReference type="EMBL" id="JANJOU010000023">
    <property type="protein sequence ID" value="MCR0984703.1"/>
    <property type="molecule type" value="Genomic_DNA"/>
</dbReference>